<evidence type="ECO:0000256" key="1">
    <source>
        <dbReference type="SAM" id="MobiDB-lite"/>
    </source>
</evidence>
<feature type="compositionally biased region" description="Polar residues" evidence="1">
    <location>
        <begin position="855"/>
        <end position="865"/>
    </location>
</feature>
<sequence>MENPHPRQFLRPPMAQVKLRMTELQVLPHDEGGVLFGFDGAAVPTRTTRTENKAARQTGNSRFKVWESNAKLDQPNALWWDLGHGKRTPQELATFRHQGLILDQMATNDKPTSPSTPRYQIGRKLEKGTHSPGRGINYHDTNSKTPVDATSMAGSPAPSRRGSHVAREVSRGHPQVLTVNPADVEHNPAHNIAWWLQGTDHHLLLAKLKPTQIEQAARVTELYRQGLIGLVNFSSIWPAEEKRELEKQPEKRAKTAVVPQPEQTELEKETEKQAEPAVGPQPEQRELEKETEKRAEPAVVPQPENREAGPSPTTIPVASPSTVVLRGTGTKETTLTQAPKRPTSDASEGSPRKRQRKAQAVAPPRRTSSLGTPSSMPESIAEVSTTTPAHLSKSSSVTDKQSPPPPTAETTCAGASSGSATSSSLFPTNRIAEEGDDIDWEMAFPTTSSPRTTVAAAQPLTSSGVPLAHITAASPMIQTTPRPYTPSRLRESSLAASPDGQITTAASALSENAAPAQQTGRETPVRQPSVPRFSPFNHTASLLDIIQQRQTPVSTPVLAHGSFRPMGNNNMNFISGQAVAHLPNPAPEPLNNPHTQINQDLGLQSHDAFGHVHRPQNPQMINNGLRDPDSGGIMFNPNQNAQTDAHALVQMQNRLRAEAQLRALTNYNRHQAALAAAANANGTSHPANMLGSNPQSDTMARMMRSPQMQHQQIPRLEPVPNFIPVQRHGQVTPGTPSMGFPMNQYHGASAFTNPGAGMMSHDTLASQADNNNMAAMRAARIHQMRMELQRQAQESQQPPGGMNNAHILAGNYVSPPQFTVGTMGGGTTGTPTRNPTLNLQHQHQQHQQAMGLPQPNMNYMSPPSFMPQSANFPLSAGPFVPSQSQNILLQQSRQMSVDPFAASPGQNPSQQSPQQMSAGQFAQSPSQNNPSYQSPQQAPGLGDEQGLGVDPNGANQRAGEMYDFMSWD</sequence>
<accession>A0AAN7B3X7</accession>
<feature type="compositionally biased region" description="Basic and acidic residues" evidence="1">
    <location>
        <begin position="283"/>
        <end position="296"/>
    </location>
</feature>
<feature type="compositionally biased region" description="Polar residues" evidence="1">
    <location>
        <begin position="366"/>
        <end position="401"/>
    </location>
</feature>
<evidence type="ECO:0000313" key="2">
    <source>
        <dbReference type="EMBL" id="KAK4207295.1"/>
    </source>
</evidence>
<comment type="caution">
    <text evidence="2">The sequence shown here is derived from an EMBL/GenBank/DDBJ whole genome shotgun (WGS) entry which is preliminary data.</text>
</comment>
<feature type="compositionally biased region" description="Low complexity" evidence="1">
    <location>
        <begin position="505"/>
        <end position="516"/>
    </location>
</feature>
<reference evidence="2" key="2">
    <citation type="submission" date="2023-05" db="EMBL/GenBank/DDBJ databases">
        <authorList>
            <consortium name="Lawrence Berkeley National Laboratory"/>
            <person name="Steindorff A."/>
            <person name="Hensen N."/>
            <person name="Bonometti L."/>
            <person name="Westerberg I."/>
            <person name="Brannstrom I.O."/>
            <person name="Guillou S."/>
            <person name="Cros-Aarteil S."/>
            <person name="Calhoun S."/>
            <person name="Haridas S."/>
            <person name="Kuo A."/>
            <person name="Mondo S."/>
            <person name="Pangilinan J."/>
            <person name="Riley R."/>
            <person name="Labutti K."/>
            <person name="Andreopoulos B."/>
            <person name="Lipzen A."/>
            <person name="Chen C."/>
            <person name="Yanf M."/>
            <person name="Daum C."/>
            <person name="Ng V."/>
            <person name="Clum A."/>
            <person name="Ohm R."/>
            <person name="Martin F."/>
            <person name="Silar P."/>
            <person name="Natvig D."/>
            <person name="Lalanne C."/>
            <person name="Gautier V."/>
            <person name="Ament-Velasquez S.L."/>
            <person name="Kruys A."/>
            <person name="Hutchinson M.I."/>
            <person name="Powell A.J."/>
            <person name="Barry K."/>
            <person name="Miller A.N."/>
            <person name="Grigoriev I.V."/>
            <person name="Debuchy R."/>
            <person name="Gladieux P."/>
            <person name="Thoren M.H."/>
            <person name="Johannesson H."/>
        </authorList>
    </citation>
    <scope>NUCLEOTIDE SEQUENCE</scope>
    <source>
        <strain evidence="2">PSN293</strain>
    </source>
</reference>
<proteinExistence type="predicted"/>
<feature type="compositionally biased region" description="Low complexity" evidence="1">
    <location>
        <begin position="408"/>
        <end position="424"/>
    </location>
</feature>
<keyword evidence="3" id="KW-1185">Reference proteome</keyword>
<feature type="compositionally biased region" description="Basic and acidic residues" evidence="1">
    <location>
        <begin position="244"/>
        <end position="253"/>
    </location>
</feature>
<evidence type="ECO:0000313" key="3">
    <source>
        <dbReference type="Proteomes" id="UP001301769"/>
    </source>
</evidence>
<feature type="region of interest" description="Disordered" evidence="1">
    <location>
        <begin position="894"/>
        <end position="968"/>
    </location>
</feature>
<feature type="region of interest" description="Disordered" evidence="1">
    <location>
        <begin position="125"/>
        <end position="162"/>
    </location>
</feature>
<feature type="compositionally biased region" description="Low complexity" evidence="1">
    <location>
        <begin position="901"/>
        <end position="939"/>
    </location>
</feature>
<feature type="region of interest" description="Disordered" evidence="1">
    <location>
        <begin position="787"/>
        <end position="865"/>
    </location>
</feature>
<feature type="compositionally biased region" description="Basic and acidic residues" evidence="1">
    <location>
        <begin position="265"/>
        <end position="274"/>
    </location>
</feature>
<feature type="region of interest" description="Disordered" evidence="1">
    <location>
        <begin position="244"/>
        <end position="428"/>
    </location>
</feature>
<gene>
    <name evidence="2" type="ORF">QBC37DRAFT_406339</name>
</gene>
<feature type="compositionally biased region" description="Polar residues" evidence="1">
    <location>
        <begin position="311"/>
        <end position="322"/>
    </location>
</feature>
<dbReference type="AlphaFoldDB" id="A0AAN7B3X7"/>
<organism evidence="2 3">
    <name type="scientific">Rhypophila decipiens</name>
    <dbReference type="NCBI Taxonomy" id="261697"/>
    <lineage>
        <taxon>Eukaryota</taxon>
        <taxon>Fungi</taxon>
        <taxon>Dikarya</taxon>
        <taxon>Ascomycota</taxon>
        <taxon>Pezizomycotina</taxon>
        <taxon>Sordariomycetes</taxon>
        <taxon>Sordariomycetidae</taxon>
        <taxon>Sordariales</taxon>
        <taxon>Naviculisporaceae</taxon>
        <taxon>Rhypophila</taxon>
    </lineage>
</organism>
<feature type="region of interest" description="Disordered" evidence="1">
    <location>
        <begin position="477"/>
        <end position="531"/>
    </location>
</feature>
<dbReference type="EMBL" id="MU858305">
    <property type="protein sequence ID" value="KAK4207295.1"/>
    <property type="molecule type" value="Genomic_DNA"/>
</dbReference>
<reference evidence="2" key="1">
    <citation type="journal article" date="2023" name="Mol. Phylogenet. Evol.">
        <title>Genome-scale phylogeny and comparative genomics of the fungal order Sordariales.</title>
        <authorList>
            <person name="Hensen N."/>
            <person name="Bonometti L."/>
            <person name="Westerberg I."/>
            <person name="Brannstrom I.O."/>
            <person name="Guillou S."/>
            <person name="Cros-Aarteil S."/>
            <person name="Calhoun S."/>
            <person name="Haridas S."/>
            <person name="Kuo A."/>
            <person name="Mondo S."/>
            <person name="Pangilinan J."/>
            <person name="Riley R."/>
            <person name="LaButti K."/>
            <person name="Andreopoulos B."/>
            <person name="Lipzen A."/>
            <person name="Chen C."/>
            <person name="Yan M."/>
            <person name="Daum C."/>
            <person name="Ng V."/>
            <person name="Clum A."/>
            <person name="Steindorff A."/>
            <person name="Ohm R.A."/>
            <person name="Martin F."/>
            <person name="Silar P."/>
            <person name="Natvig D.O."/>
            <person name="Lalanne C."/>
            <person name="Gautier V."/>
            <person name="Ament-Velasquez S.L."/>
            <person name="Kruys A."/>
            <person name="Hutchinson M.I."/>
            <person name="Powell A.J."/>
            <person name="Barry K."/>
            <person name="Miller A.N."/>
            <person name="Grigoriev I.V."/>
            <person name="Debuchy R."/>
            <person name="Gladieux P."/>
            <person name="Hiltunen Thoren M."/>
            <person name="Johannesson H."/>
        </authorList>
    </citation>
    <scope>NUCLEOTIDE SEQUENCE</scope>
    <source>
        <strain evidence="2">PSN293</strain>
    </source>
</reference>
<protein>
    <submittedName>
        <fullName evidence="2">Uncharacterized protein</fullName>
    </submittedName>
</protein>
<dbReference type="Proteomes" id="UP001301769">
    <property type="component" value="Unassembled WGS sequence"/>
</dbReference>
<name>A0AAN7B3X7_9PEZI</name>